<reference evidence="4 5" key="1">
    <citation type="submission" date="2020-05" db="EMBL/GenBank/DDBJ databases">
        <title>Novel Mycoplasma species detected in Mirounga angustirostris (northern elephant seal) from the USA.</title>
        <authorList>
            <person name="Volokhov D.V."/>
        </authorList>
    </citation>
    <scope>NUCLEOTIDE SEQUENCE [LARGE SCALE GENOMIC DNA]</scope>
    <source>
        <strain evidence="4 5">Mirounga ES2806-NAS</strain>
    </source>
</reference>
<evidence type="ECO:0000313" key="5">
    <source>
        <dbReference type="Proteomes" id="UP000502118"/>
    </source>
</evidence>
<feature type="coiled-coil region" evidence="1">
    <location>
        <begin position="787"/>
        <end position="824"/>
    </location>
</feature>
<feature type="compositionally biased region" description="Basic and acidic residues" evidence="2">
    <location>
        <begin position="1066"/>
        <end position="1089"/>
    </location>
</feature>
<feature type="coiled-coil region" evidence="1">
    <location>
        <begin position="2601"/>
        <end position="2649"/>
    </location>
</feature>
<gene>
    <name evidence="4" type="ORF">HLA92_01960</name>
</gene>
<dbReference type="KEGG" id="mmio:HLA92_01960"/>
<feature type="coiled-coil region" evidence="1">
    <location>
        <begin position="1828"/>
        <end position="1912"/>
    </location>
</feature>
<dbReference type="RefSeq" id="WP_171113020.1">
    <property type="nucleotide sequence ID" value="NZ_CP053097.1"/>
</dbReference>
<feature type="coiled-coil region" evidence="1">
    <location>
        <begin position="2725"/>
        <end position="2752"/>
    </location>
</feature>
<feature type="coiled-coil region" evidence="1">
    <location>
        <begin position="1937"/>
        <end position="1980"/>
    </location>
</feature>
<feature type="coiled-coil region" evidence="1">
    <location>
        <begin position="2469"/>
        <end position="2496"/>
    </location>
</feature>
<feature type="coiled-coil region" evidence="1">
    <location>
        <begin position="1738"/>
        <end position="1783"/>
    </location>
</feature>
<feature type="signal peptide" evidence="3">
    <location>
        <begin position="1"/>
        <end position="21"/>
    </location>
</feature>
<feature type="coiled-coil region" evidence="1">
    <location>
        <begin position="1522"/>
        <end position="1565"/>
    </location>
</feature>
<feature type="coiled-coil region" evidence="1">
    <location>
        <begin position="2015"/>
        <end position="2084"/>
    </location>
</feature>
<keyword evidence="1" id="KW-0175">Coiled coil</keyword>
<evidence type="ECO:0000256" key="1">
    <source>
        <dbReference type="SAM" id="Coils"/>
    </source>
</evidence>
<feature type="coiled-coil region" evidence="1">
    <location>
        <begin position="1290"/>
        <end position="1343"/>
    </location>
</feature>
<dbReference type="Proteomes" id="UP000502118">
    <property type="component" value="Chromosome"/>
</dbReference>
<evidence type="ECO:0000256" key="3">
    <source>
        <dbReference type="SAM" id="SignalP"/>
    </source>
</evidence>
<keyword evidence="5" id="KW-1185">Reference proteome</keyword>
<dbReference type="EMBL" id="CP053097">
    <property type="protein sequence ID" value="QJR44190.1"/>
    <property type="molecule type" value="Genomic_DNA"/>
</dbReference>
<feature type="coiled-coil region" evidence="1">
    <location>
        <begin position="669"/>
        <end position="725"/>
    </location>
</feature>
<evidence type="ECO:0000256" key="2">
    <source>
        <dbReference type="SAM" id="MobiDB-lite"/>
    </source>
</evidence>
<protein>
    <recommendedName>
        <fullName evidence="6">ECM-binding protein homolog</fullName>
    </recommendedName>
</protein>
<sequence length="3268" mass="375054">MNKKNKRKVMGILAISSSVLTATTTAFLVEEAKLNKLISTQKKIWDDLDNFKNVELKGNEFLTKIIKNVLKDNPVLKIYDDTFQQVQLKIDNLKFALSKFKEIINQAKQLDFSKYQKLAKEVEDFLNNQLSYDEYKNIYDELFNTKTETDKHVNSQSTEDELLKNLKILQDAFDNAKRAKAIKDKDIKLLVITNYEKSLRELNDFIQKPLSIEDFYDSLHSLEIANRDKIIKNINPEISTTSDIIKANKNLIKELKDAKQRAYEKSQNEFKRVYDLAKKYANEVLITPDDKELKDEFNKHLDDEYNLVKNENNLDVINKKIKDILNDWEAVKVQKHITDKLRNSAMDLFDEAKKQAEMFLNDFQDNKYSDIKKYVEDIFNHEKQNINAKTYLEIQESAKKIQNAIKDKKQEALNKYQENLNSLKTIKDTLNDPKYESIKTEIEQLITKTDKVANDPNSTTREILDAAESLKNLEKLIENKKQAKNNIDNAYQDIESYINTHTHPESSDLIKKLQDKLNETKEIVKNLSNASEIDNENNKLQKVFEETKNEVNKNFEKRETEKSNYDKVVKLVSDLLDNIKSNSALYPNLAEKLNKTKTETDAVVAKKDTQSTSDDIKQATTKLKATYDEVDAAKDEIDFNKAKETFDSKLSETNEYSNGLDANLYGDIKQELSKKISDIQNTLNKVLNDNSTSKKDKIKAYIKAQESLQKALDDAKKQKEEDDRKAEFRKFESVKNEANNFIKNNLSASDSNNFIKTPLNNVISTESTKLEKDINEQNPEVKDGVLKDAITESITKLQEALDNAKKIKAAKDKYQETLDNAKNKLLDIGTPVLNNDDKNLHDNLLKVINDSTKALEDTNNKTEDNFADQANKLKDATETANSLWEANKAKREAAKTNLLNKINEIKDYVNTNLKNGSETKPEHIKTVEKINKDLEAAKGIYDSSASTEANLIEELNNLNNQEKTLKASEKFDKKLVEASTFANSLTDPLEKNIKDNLESAIELEESNKTKQNADENAVNEATDNLNKAINKAKQTQLDLFQNMYDDLSNKAQELLNSLDETNLQDSQKHPEYPDIKNKLKSVKDTEDARSLSSVNPKPTIETLKDSVKKLKTAYDAAVLTKAKSDFDKKYQDIFVKVNDNKYSEIKKALESTLQNSKNIRDNQQSTASDINKETKKLISTDSNLDSVIEKFDPYYESLNKLQHFKEQLKANQAKYQDIINTIDTSLNANNQESITSNEDKLNADVYKTKKIALDKALEDAKVAKAKKDYEDELNNKLTDNDFDSLHQGAKNKYNAEVEEVKQNLSKKLNDFESDSQTSYKEKIATYKNALNNLLEAKKHVEKNKVIDEYEKALHDANAYKDSLVVDEDHKYQTKIKYDLNETIKANNNDHDHIDNAQNYKTQTQQKIEMAKNNLTQALEDAKTQEALVKKQKDIFDTKKQAIADAMKLYPTSSTTLQEVLNQQNQTIENSINATPPTINADTYKNASDAIDQAIQKAAYKKYNDLLNNVNNYINSDLSDPKYQNIKQELEEVKNSLNNVTETSTKETLDNAYDKLKAAFDNIKAKKAFDDKYNEILNIVPQNTTDPHANYDAIRNKLVNEMQHDKAIRDDQHSTTQAILDVTQDLSKDNDALKNKITEVVNNFNQYNDKVNEATKYKNALDLNQDEAKKIINDALESYKQSNITDNDVLNKDKYNEFKNKLTEALDHAKAVENAKKAYENSKSSVVHDDQFNTNPDALNKYKKEIEDAKNTLTNDLHNANGDWEKIKEAYQKSKDALDQAKNNISKNIAQENYEKKLKESKDLSTTLVDNKDDVTKAATNEDHHKKIANDLKNKVQAIETELNNVIQDTSKSEQEKEDAYNNAKTKLQEAINDAKTKEHEIDEAKKAYDEKVKELNNYKNTLTNENEDIKTSLDTVLTNANNALNTNLHKDPSTIDKQNYLDQTKNLQDALDQAKLNKAKKEYENSKAQATETLNTLNEHPKTKTWYKDTLDKINETLTNDLKLAHTDPEKEQAYLKANEAIKTLNNSLEAKKQEETNAQKQGYDSSKSELETILNRLKNNPAANDIKKELEEAKKKAEKVLVDPKTPTKYQGAKDILDKAIAKAKEDEKQANTNVSKSNAYKTLSDQVATYISSDLSNNKYSNIKDALKSVKDEEDKKSLPTVTPFPSQQTIEESIQKLQTAFDKAKAQKQFDDSYNQILDNIGTDTKYSNLKSNVQNKLSSQKTIRDNQSSTANQINTATQNLNKTTLLNTISQVKTKLDNLLSTKQQLDSSISNTGKYKNDDEIKKYINSVTNSHNENSITGDDILKPNVYQTHTDVLQTAITKAQNIKTNKDAYSQAKTSLETKVHKVTNQDAKNKINAKKTEITNKLTSDITAAANNPEKLAQAYKDAKDKLTQLESDIPKYQKIAEYETKRNEVENYKNSLTKPEYNKIKNKDLLDAITRADNNVNKNSNYANKTEEQIQVQIQALNTAKTNAQSQVNEINSKKQEFETSKTQYTAFKNIANSKTQELQTELTHQETMLQSKIGNNTIDANSYNTATDALKTKAANVYQSLSNEVNTYLTTSPIKDENYKDLKTNLENTKTTQDNIALPQRKPSVKQVSDAYKALNDKYNDTKTKVATRQRLVNSYNSAKQQAEADKNEFTNENNDIQTWFNSEITKIDQKRKDAINHNPSTLSDDMFTTWTNELNNLKVNAQKKLIDKMLKEIEDKLKLPESDRVTESANAYNQLKELKNRLTTLKSNNDINQLKTQNKEISSSLKQHIKTIDDNIKAYNAEHSKAVDKLAKEKTYVDGLTTTLDKIVDYTNTWGKSTNLQRQNTNKSDSIVDPNHNTLSKDKKYFKEKITELHNALPAYDTKAQSKSIMQNKEVNNHEFGKLDSKQLKTYLDEFKQTAITWIHINKIDDPKNGFNGEHTFTGAEGVTKDESTNHLYSDVKHNFIDNYDAKYNPPTTNGEQLVQKDINFEDYVTYRNIWYKSVESYEKEMYKLKAQLKILFGYNDNHQPGTFVQKFRELYRYVHLIAGVEAWASILHRYFHQMVTGVNYYENFDDYQINITHNGKPYTNQLLYSDVYEDLATFQKFDKKGLRTKEGKDDKWSSMQIFIDEINQRRGELQGNYPGASYRLDNYSQYYWYKNANWNKLKLANGKLDTYNFNDYIKFLIKSLLKKLNINEDDPNDELAKQYKQLEMVYGFKLGLNTKIDRTWKKHEDRINNIIDTYFKYIEKKYQPTNGEFKQLVLWDAKGNDASSTHALDSLDYYNPPEEFHF</sequence>
<proteinExistence type="predicted"/>
<feature type="coiled-coil region" evidence="1">
    <location>
        <begin position="1393"/>
        <end position="1431"/>
    </location>
</feature>
<feature type="region of interest" description="Disordered" evidence="2">
    <location>
        <begin position="1061"/>
        <end position="1094"/>
    </location>
</feature>
<feature type="chain" id="PRO_5026982400" description="ECM-binding protein homolog" evidence="3">
    <location>
        <begin position="22"/>
        <end position="3268"/>
    </location>
</feature>
<evidence type="ECO:0000313" key="4">
    <source>
        <dbReference type="EMBL" id="QJR44190.1"/>
    </source>
</evidence>
<feature type="coiled-coil region" evidence="1">
    <location>
        <begin position="463"/>
        <end position="550"/>
    </location>
</feature>
<evidence type="ECO:0008006" key="6">
    <source>
        <dbReference type="Google" id="ProtNLM"/>
    </source>
</evidence>
<name>A0A6M4JB94_9MOLU</name>
<keyword evidence="3" id="KW-0732">Signal</keyword>
<organism evidence="4 5">
    <name type="scientific">Mycoplasma miroungirhinis</name>
    <dbReference type="NCBI Taxonomy" id="754516"/>
    <lineage>
        <taxon>Bacteria</taxon>
        <taxon>Bacillati</taxon>
        <taxon>Mycoplasmatota</taxon>
        <taxon>Mollicutes</taxon>
        <taxon>Mycoplasmataceae</taxon>
        <taxon>Mycoplasma</taxon>
    </lineage>
</organism>
<feature type="coiled-coil region" evidence="1">
    <location>
        <begin position="391"/>
        <end position="426"/>
    </location>
</feature>
<accession>A0A6M4JB94</accession>